<gene>
    <name evidence="2" type="ORF">KV110_17390</name>
</gene>
<name>A0ABX8S458_NOCIO</name>
<protein>
    <submittedName>
        <fullName evidence="2">Uncharacterized protein</fullName>
    </submittedName>
</protein>
<dbReference type="Proteomes" id="UP000694257">
    <property type="component" value="Chromosome"/>
</dbReference>
<sequence>MKVSVASGVSAAGETEVRLPRAKTLQAHPSISPLTLGDGGAGLPSRTESEVRT</sequence>
<reference evidence="2 3" key="1">
    <citation type="submission" date="2021-07" db="EMBL/GenBank/DDBJ databases">
        <title>Whole Genome Sequence of Nocardia Iowensis.</title>
        <authorList>
            <person name="Lamm A."/>
            <person name="Collins-Fairclough A.M."/>
            <person name="Bunk B."/>
            <person name="Sproer C."/>
        </authorList>
    </citation>
    <scope>NUCLEOTIDE SEQUENCE [LARGE SCALE GENOMIC DNA]</scope>
    <source>
        <strain evidence="2 3">NRRL 5646</strain>
    </source>
</reference>
<dbReference type="EMBL" id="CP078145">
    <property type="protein sequence ID" value="QXN94666.1"/>
    <property type="molecule type" value="Genomic_DNA"/>
</dbReference>
<dbReference type="RefSeq" id="WP_218477306.1">
    <property type="nucleotide sequence ID" value="NZ_BAABJN010000015.1"/>
</dbReference>
<feature type="region of interest" description="Disordered" evidence="1">
    <location>
        <begin position="1"/>
        <end position="53"/>
    </location>
</feature>
<organism evidence="2 3">
    <name type="scientific">Nocardia iowensis</name>
    <dbReference type="NCBI Taxonomy" id="204891"/>
    <lineage>
        <taxon>Bacteria</taxon>
        <taxon>Bacillati</taxon>
        <taxon>Actinomycetota</taxon>
        <taxon>Actinomycetes</taxon>
        <taxon>Mycobacteriales</taxon>
        <taxon>Nocardiaceae</taxon>
        <taxon>Nocardia</taxon>
    </lineage>
</organism>
<evidence type="ECO:0000313" key="2">
    <source>
        <dbReference type="EMBL" id="QXN94666.1"/>
    </source>
</evidence>
<proteinExistence type="predicted"/>
<keyword evidence="3" id="KW-1185">Reference proteome</keyword>
<evidence type="ECO:0000313" key="3">
    <source>
        <dbReference type="Proteomes" id="UP000694257"/>
    </source>
</evidence>
<evidence type="ECO:0000256" key="1">
    <source>
        <dbReference type="SAM" id="MobiDB-lite"/>
    </source>
</evidence>
<accession>A0ABX8S458</accession>